<evidence type="ECO:0000313" key="1">
    <source>
        <dbReference type="EMBL" id="KAJ8929694.1"/>
    </source>
</evidence>
<comment type="caution">
    <text evidence="1">The sequence shown here is derived from an EMBL/GenBank/DDBJ whole genome shotgun (WGS) entry which is preliminary data.</text>
</comment>
<accession>A0AAV8WSG6</accession>
<gene>
    <name evidence="1" type="ORF">NQ314_017588</name>
</gene>
<protein>
    <submittedName>
        <fullName evidence="1">Uncharacterized protein</fullName>
    </submittedName>
</protein>
<dbReference type="EMBL" id="JANEYF010004910">
    <property type="protein sequence ID" value="KAJ8929694.1"/>
    <property type="molecule type" value="Genomic_DNA"/>
</dbReference>
<evidence type="ECO:0000313" key="2">
    <source>
        <dbReference type="Proteomes" id="UP001162156"/>
    </source>
</evidence>
<dbReference type="Proteomes" id="UP001162156">
    <property type="component" value="Unassembled WGS sequence"/>
</dbReference>
<name>A0AAV8WSG6_9CUCU</name>
<sequence length="76" mass="9113">MMLRSSHHIYIHQGTLDYEVNGDVKKGSWRQEIIKRISLHPIRRIARKASSVNRDNRQFAEYFSNVERVPWQDLYA</sequence>
<organism evidence="1 2">
    <name type="scientific">Rhamnusium bicolor</name>
    <dbReference type="NCBI Taxonomy" id="1586634"/>
    <lineage>
        <taxon>Eukaryota</taxon>
        <taxon>Metazoa</taxon>
        <taxon>Ecdysozoa</taxon>
        <taxon>Arthropoda</taxon>
        <taxon>Hexapoda</taxon>
        <taxon>Insecta</taxon>
        <taxon>Pterygota</taxon>
        <taxon>Neoptera</taxon>
        <taxon>Endopterygota</taxon>
        <taxon>Coleoptera</taxon>
        <taxon>Polyphaga</taxon>
        <taxon>Cucujiformia</taxon>
        <taxon>Chrysomeloidea</taxon>
        <taxon>Cerambycidae</taxon>
        <taxon>Lepturinae</taxon>
        <taxon>Rhagiini</taxon>
        <taxon>Rhamnusium</taxon>
    </lineage>
</organism>
<reference evidence="1" key="1">
    <citation type="journal article" date="2023" name="Insect Mol. Biol.">
        <title>Genome sequencing provides insights into the evolution of gene families encoding plant cell wall-degrading enzymes in longhorned beetles.</title>
        <authorList>
            <person name="Shin N.R."/>
            <person name="Okamura Y."/>
            <person name="Kirsch R."/>
            <person name="Pauchet Y."/>
        </authorList>
    </citation>
    <scope>NUCLEOTIDE SEQUENCE</scope>
    <source>
        <strain evidence="1">RBIC_L_NR</strain>
    </source>
</reference>
<dbReference type="AlphaFoldDB" id="A0AAV8WSG6"/>
<keyword evidence="2" id="KW-1185">Reference proteome</keyword>
<proteinExistence type="predicted"/>